<dbReference type="EMBL" id="BPQG01000097">
    <property type="protein sequence ID" value="GJD46853.1"/>
    <property type="molecule type" value="Genomic_DNA"/>
</dbReference>
<protein>
    <submittedName>
        <fullName evidence="1">Uncharacterized protein</fullName>
    </submittedName>
</protein>
<comment type="caution">
    <text evidence="1">The sequence shown here is derived from an EMBL/GenBank/DDBJ whole genome shotgun (WGS) entry which is preliminary data.</text>
</comment>
<evidence type="ECO:0000313" key="2">
    <source>
        <dbReference type="Proteomes" id="UP001055117"/>
    </source>
</evidence>
<name>A0ABQ4QNK7_9HYPH</name>
<dbReference type="Proteomes" id="UP001055117">
    <property type="component" value="Unassembled WGS sequence"/>
</dbReference>
<sequence length="66" mass="7232">MQAIGSFVPQAPVKAPARRAMPRKHKLMLLIAFEVLVLGFALAEFRPIRPSGILIETTGIPNHIVT</sequence>
<organism evidence="1 2">
    <name type="scientific">Methylobacterium cerastii</name>
    <dbReference type="NCBI Taxonomy" id="932741"/>
    <lineage>
        <taxon>Bacteria</taxon>
        <taxon>Pseudomonadati</taxon>
        <taxon>Pseudomonadota</taxon>
        <taxon>Alphaproteobacteria</taxon>
        <taxon>Hyphomicrobiales</taxon>
        <taxon>Methylobacteriaceae</taxon>
        <taxon>Methylobacterium</taxon>
    </lineage>
</organism>
<evidence type="ECO:0000313" key="1">
    <source>
        <dbReference type="EMBL" id="GJD46853.1"/>
    </source>
</evidence>
<dbReference type="RefSeq" id="WP_147751188.1">
    <property type="nucleotide sequence ID" value="NZ_BPQG01000097.1"/>
</dbReference>
<accession>A0ABQ4QNK7</accession>
<keyword evidence="2" id="KW-1185">Reference proteome</keyword>
<gene>
    <name evidence="1" type="ORF">AFCDBAGC_4738</name>
</gene>
<proteinExistence type="predicted"/>
<reference evidence="1 2" key="1">
    <citation type="journal article" date="2021" name="Front. Microbiol.">
        <title>Comprehensive Comparative Genomics and Phenotyping of Methylobacterium Species.</title>
        <authorList>
            <person name="Alessa O."/>
            <person name="Ogura Y."/>
            <person name="Fujitani Y."/>
            <person name="Takami H."/>
            <person name="Hayashi T."/>
            <person name="Sahin N."/>
            <person name="Tani A."/>
        </authorList>
    </citation>
    <scope>NUCLEOTIDE SEQUENCE [LARGE SCALE GENOMIC DNA]</scope>
    <source>
        <strain evidence="1 2">DSM 23679</strain>
    </source>
</reference>